<keyword evidence="5" id="KW-0812">Transmembrane</keyword>
<dbReference type="InterPro" id="IPR010538">
    <property type="entry name" value="DHOR"/>
</dbReference>
<dbReference type="AlphaFoldDB" id="A0A1M7ZQK4"/>
<dbReference type="InterPro" id="IPR036909">
    <property type="entry name" value="Cyt_c-like_dom_sf"/>
</dbReference>
<protein>
    <submittedName>
        <fullName evidence="7">CxxC motif-containing protein, DUF1111 family</fullName>
    </submittedName>
</protein>
<dbReference type="InterPro" id="IPR051395">
    <property type="entry name" value="Cytochrome_c_Peroxidase/MauG"/>
</dbReference>
<evidence type="ECO:0000259" key="6">
    <source>
        <dbReference type="PROSITE" id="PS51007"/>
    </source>
</evidence>
<dbReference type="Proteomes" id="UP000186406">
    <property type="component" value="Unassembled WGS sequence"/>
</dbReference>
<reference evidence="7 8" key="1">
    <citation type="submission" date="2016-12" db="EMBL/GenBank/DDBJ databases">
        <authorList>
            <person name="Song W.-J."/>
            <person name="Kurnit D.M."/>
        </authorList>
    </citation>
    <scope>NUCLEOTIDE SEQUENCE [LARGE SCALE GENOMIC DNA]</scope>
    <source>
        <strain evidence="7 8">DSM 19599</strain>
    </source>
</reference>
<keyword evidence="5" id="KW-1133">Transmembrane helix</keyword>
<dbReference type="InterPro" id="IPR009056">
    <property type="entry name" value="Cyt_c-like_dom"/>
</dbReference>
<evidence type="ECO:0000313" key="8">
    <source>
        <dbReference type="Proteomes" id="UP000186406"/>
    </source>
</evidence>
<dbReference type="GO" id="GO:0046872">
    <property type="term" value="F:metal ion binding"/>
    <property type="evidence" value="ECO:0007669"/>
    <property type="project" value="UniProtKB-KW"/>
</dbReference>
<evidence type="ECO:0000313" key="7">
    <source>
        <dbReference type="EMBL" id="SHO67089.1"/>
    </source>
</evidence>
<dbReference type="EMBL" id="FRXO01000010">
    <property type="protein sequence ID" value="SHO67089.1"/>
    <property type="molecule type" value="Genomic_DNA"/>
</dbReference>
<evidence type="ECO:0000256" key="2">
    <source>
        <dbReference type="ARBA" id="ARBA00022723"/>
    </source>
</evidence>
<dbReference type="GO" id="GO:0020037">
    <property type="term" value="F:heme binding"/>
    <property type="evidence" value="ECO:0007669"/>
    <property type="project" value="InterPro"/>
</dbReference>
<proteinExistence type="predicted"/>
<dbReference type="GO" id="GO:0009055">
    <property type="term" value="F:electron transfer activity"/>
    <property type="evidence" value="ECO:0007669"/>
    <property type="project" value="InterPro"/>
</dbReference>
<gene>
    <name evidence="7" type="ORF">SAMN02745172_03753</name>
</gene>
<organism evidence="7 8">
    <name type="scientific">Pseudoxanthobacter soli DSM 19599</name>
    <dbReference type="NCBI Taxonomy" id="1123029"/>
    <lineage>
        <taxon>Bacteria</taxon>
        <taxon>Pseudomonadati</taxon>
        <taxon>Pseudomonadota</taxon>
        <taxon>Alphaproteobacteria</taxon>
        <taxon>Hyphomicrobiales</taxon>
        <taxon>Segnochrobactraceae</taxon>
        <taxon>Pseudoxanthobacter</taxon>
    </lineage>
</organism>
<evidence type="ECO:0000256" key="3">
    <source>
        <dbReference type="ARBA" id="ARBA00023004"/>
    </source>
</evidence>
<evidence type="ECO:0000256" key="4">
    <source>
        <dbReference type="PROSITE-ProRule" id="PRU00433"/>
    </source>
</evidence>
<keyword evidence="5" id="KW-0472">Membrane</keyword>
<evidence type="ECO:0000256" key="1">
    <source>
        <dbReference type="ARBA" id="ARBA00022617"/>
    </source>
</evidence>
<dbReference type="PANTHER" id="PTHR30600:SF4">
    <property type="entry name" value="CYTOCHROME C DOMAIN-CONTAINING PROTEIN"/>
    <property type="match status" value="1"/>
</dbReference>
<dbReference type="SUPFAM" id="SSF46626">
    <property type="entry name" value="Cytochrome c"/>
    <property type="match status" value="1"/>
</dbReference>
<feature type="domain" description="Cytochrome c" evidence="6">
    <location>
        <begin position="363"/>
        <end position="485"/>
    </location>
</feature>
<evidence type="ECO:0000256" key="5">
    <source>
        <dbReference type="SAM" id="Phobius"/>
    </source>
</evidence>
<keyword evidence="3 4" id="KW-0408">Iron</keyword>
<dbReference type="STRING" id="1123029.SAMN02745172_03753"/>
<dbReference type="PANTHER" id="PTHR30600">
    <property type="entry name" value="CYTOCHROME C PEROXIDASE-RELATED"/>
    <property type="match status" value="1"/>
</dbReference>
<feature type="transmembrane region" description="Helical" evidence="5">
    <location>
        <begin position="50"/>
        <end position="71"/>
    </location>
</feature>
<name>A0A1M7ZQK4_9HYPH</name>
<keyword evidence="2 4" id="KW-0479">Metal-binding</keyword>
<feature type="domain" description="Cytochrome c" evidence="6">
    <location>
        <begin position="74"/>
        <end position="229"/>
    </location>
</feature>
<keyword evidence="1 4" id="KW-0349">Heme</keyword>
<dbReference type="PROSITE" id="PS51007">
    <property type="entry name" value="CYTC"/>
    <property type="match status" value="2"/>
</dbReference>
<accession>A0A1M7ZQK4</accession>
<keyword evidence="8" id="KW-1185">Reference proteome</keyword>
<dbReference type="GO" id="GO:0004130">
    <property type="term" value="F:cytochrome-c peroxidase activity"/>
    <property type="evidence" value="ECO:0007669"/>
    <property type="project" value="TreeGrafter"/>
</dbReference>
<dbReference type="Pfam" id="PF06537">
    <property type="entry name" value="DHOR"/>
    <property type="match status" value="1"/>
</dbReference>
<sequence length="485" mass="49474">MQSTACRADDADVMSGLVATAAVRPAPGSARATRPRAPSSIVPGRRAFRALGAGLAAFLAAFLAAAAPVAAGGLDVVLGQAIFERMWVAGGASTRSADGLGPLYNARSCSGCHAGAGPSRVALEADGTLSGPGLVVRLSTEAGAPDPVYGRQIQPRAVPGQTAEARVTVREVPGAPGDPGPRVEIDLDAFAYGPLASDTRAGLRLGPDLAGRAALDRIDEAAILARADPQDRDGDGISGRPQWLAGPDGTVRLGRLGWRASHADLADQVASAFANDLGLSTPMRPDPAGDCTAAQADCRDARHGDRDGLTETEVTAEMLGLLTAYLQSLDRPKPSKRAERLARAEAAGTPRAAGDVTALSGEAALAEGQALFAASGCSACHVPAMPAAGGGTVAAFTDLLLHDMGADLADPAVEGVAMPSEWRTAPLVGLSSGVPGSRRYLHDGRAASVDEAIRWHGGEAERARKAYEALTPDERSALMAYLGDL</sequence>
<dbReference type="Gene3D" id="1.10.760.10">
    <property type="entry name" value="Cytochrome c-like domain"/>
    <property type="match status" value="1"/>
</dbReference>